<feature type="region of interest" description="Disordered" evidence="1">
    <location>
        <begin position="99"/>
        <end position="142"/>
    </location>
</feature>
<sequence length="142" mass="15631">MPHAEYRRHRPKQARNPWPQPVGSPVSPRHPAPQSRIRLHPRGPAAHGWTIARIGGIRPSRPRGSAPHAHAHIIGHVEPMGYAQQRNRTVRITSDHIGLPIAVRPGPNGPHVLARPTPGARRPPHPRARGTDRTPARPGGRE</sequence>
<keyword evidence="3" id="KW-1185">Reference proteome</keyword>
<evidence type="ECO:0000313" key="3">
    <source>
        <dbReference type="Proteomes" id="UP000234331"/>
    </source>
</evidence>
<gene>
    <name evidence="2" type="ORF">FRACA_990024</name>
</gene>
<protein>
    <submittedName>
        <fullName evidence="2">Uncharacterized protein</fullName>
    </submittedName>
</protein>
<accession>A0A2I2L2X9</accession>
<reference evidence="2 3" key="1">
    <citation type="submission" date="2017-06" db="EMBL/GenBank/DDBJ databases">
        <authorList>
            <person name="Kim H.J."/>
            <person name="Triplett B.A."/>
        </authorList>
    </citation>
    <scope>NUCLEOTIDE SEQUENCE [LARGE SCALE GENOMIC DNA]</scope>
    <source>
        <strain evidence="2">FRACA_ARgP5</strain>
    </source>
</reference>
<proteinExistence type="predicted"/>
<dbReference type="AlphaFoldDB" id="A0A2I2L2X9"/>
<feature type="compositionally biased region" description="Basic residues" evidence="1">
    <location>
        <begin position="1"/>
        <end position="13"/>
    </location>
</feature>
<name>A0A2I2L2X9_9ACTN</name>
<evidence type="ECO:0000313" key="2">
    <source>
        <dbReference type="EMBL" id="SNQ52283.1"/>
    </source>
</evidence>
<dbReference type="EMBL" id="FZMO01000568">
    <property type="protein sequence ID" value="SNQ52283.1"/>
    <property type="molecule type" value="Genomic_DNA"/>
</dbReference>
<dbReference type="Proteomes" id="UP000234331">
    <property type="component" value="Unassembled WGS sequence"/>
</dbReference>
<feature type="region of interest" description="Disordered" evidence="1">
    <location>
        <begin position="1"/>
        <end position="47"/>
    </location>
</feature>
<organism evidence="2 3">
    <name type="scientific">Frankia canadensis</name>
    <dbReference type="NCBI Taxonomy" id="1836972"/>
    <lineage>
        <taxon>Bacteria</taxon>
        <taxon>Bacillati</taxon>
        <taxon>Actinomycetota</taxon>
        <taxon>Actinomycetes</taxon>
        <taxon>Frankiales</taxon>
        <taxon>Frankiaceae</taxon>
        <taxon>Frankia</taxon>
    </lineage>
</organism>
<evidence type="ECO:0000256" key="1">
    <source>
        <dbReference type="SAM" id="MobiDB-lite"/>
    </source>
</evidence>
<feature type="compositionally biased region" description="Basic and acidic residues" evidence="1">
    <location>
        <begin position="129"/>
        <end position="142"/>
    </location>
</feature>